<proteinExistence type="predicted"/>
<gene>
    <name evidence="1" type="ORF">H6G03_14870</name>
</gene>
<comment type="caution">
    <text evidence="1">The sequence shown here is derived from an EMBL/GenBank/DDBJ whole genome shotgun (WGS) entry which is preliminary data.</text>
</comment>
<accession>A0A926ZJ03</accession>
<reference evidence="1" key="1">
    <citation type="journal article" date="2015" name="ISME J.">
        <title>Draft Genome Sequence of Streptomyces incarnatus NRRL8089, which Produces the Nucleoside Antibiotic Sinefungin.</title>
        <authorList>
            <person name="Oshima K."/>
            <person name="Hattori M."/>
            <person name="Shimizu H."/>
            <person name="Fukuda K."/>
            <person name="Nemoto M."/>
            <person name="Inagaki K."/>
            <person name="Tamura T."/>
        </authorList>
    </citation>
    <scope>NUCLEOTIDE SEQUENCE</scope>
    <source>
        <strain evidence="1">FACHB-1375</strain>
    </source>
</reference>
<protein>
    <submittedName>
        <fullName evidence="1">Uncharacterized protein</fullName>
    </submittedName>
</protein>
<sequence length="116" mass="13779">MSNAMMVIFPYRYEYTWVFDDDRVGLIREPFVSGIPQMIDLLVQNIPNADKGFKLLFSENPFPGYQAELVFVKQEYGGNWYRWQDKNMEGWLCPALFKYFNQTPNKIYCKAEKIPN</sequence>
<dbReference type="InterPro" id="IPR046562">
    <property type="entry name" value="DUF6717"/>
</dbReference>
<evidence type="ECO:0000313" key="1">
    <source>
        <dbReference type="EMBL" id="MBD2182361.1"/>
    </source>
</evidence>
<dbReference type="Proteomes" id="UP000641646">
    <property type="component" value="Unassembled WGS sequence"/>
</dbReference>
<reference evidence="1" key="2">
    <citation type="submission" date="2020-08" db="EMBL/GenBank/DDBJ databases">
        <authorList>
            <person name="Chen M."/>
            <person name="Teng W."/>
            <person name="Zhao L."/>
            <person name="Hu C."/>
            <person name="Zhou Y."/>
            <person name="Han B."/>
            <person name="Song L."/>
            <person name="Shu W."/>
        </authorList>
    </citation>
    <scope>NUCLEOTIDE SEQUENCE</scope>
    <source>
        <strain evidence="1">FACHB-1375</strain>
    </source>
</reference>
<name>A0A926ZJ03_9CYAN</name>
<evidence type="ECO:0000313" key="2">
    <source>
        <dbReference type="Proteomes" id="UP000641646"/>
    </source>
</evidence>
<dbReference type="RefSeq" id="WP_190465173.1">
    <property type="nucleotide sequence ID" value="NZ_JACJPW010000035.1"/>
</dbReference>
<dbReference type="AlphaFoldDB" id="A0A926ZJ03"/>
<dbReference type="EMBL" id="JACJPW010000035">
    <property type="protein sequence ID" value="MBD2182361.1"/>
    <property type="molecule type" value="Genomic_DNA"/>
</dbReference>
<dbReference type="Pfam" id="PF20475">
    <property type="entry name" value="DUF6717"/>
    <property type="match status" value="1"/>
</dbReference>
<organism evidence="1 2">
    <name type="scientific">Aerosakkonema funiforme FACHB-1375</name>
    <dbReference type="NCBI Taxonomy" id="2949571"/>
    <lineage>
        <taxon>Bacteria</taxon>
        <taxon>Bacillati</taxon>
        <taxon>Cyanobacteriota</taxon>
        <taxon>Cyanophyceae</taxon>
        <taxon>Oscillatoriophycideae</taxon>
        <taxon>Aerosakkonematales</taxon>
        <taxon>Aerosakkonemataceae</taxon>
        <taxon>Aerosakkonema</taxon>
    </lineage>
</organism>
<keyword evidence="2" id="KW-1185">Reference proteome</keyword>